<dbReference type="STRING" id="648757.Rvan_1873"/>
<dbReference type="InterPro" id="IPR043502">
    <property type="entry name" value="DNA/RNA_pol_sf"/>
</dbReference>
<dbReference type="HOGENOM" id="CLU_013584_7_1_5"/>
<keyword evidence="3" id="KW-0548">Nucleotidyltransferase</keyword>
<dbReference type="PROSITE" id="PS50878">
    <property type="entry name" value="RT_POL"/>
    <property type="match status" value="1"/>
</dbReference>
<dbReference type="eggNOG" id="COG3344">
    <property type="taxonomic scope" value="Bacteria"/>
</dbReference>
<dbReference type="SUPFAM" id="SSF56672">
    <property type="entry name" value="DNA/RNA polymerases"/>
    <property type="match status" value="1"/>
</dbReference>
<comment type="similarity">
    <text evidence="1">Belongs to the bacterial reverse transcriptase family.</text>
</comment>
<dbReference type="KEGG" id="rva:Rvan_1873"/>
<organism evidence="3 4">
    <name type="scientific">Rhodomicrobium vannielii (strain ATCC 17100 / DSM 162 / LMG 4299 / NCIMB 10020 / ATH 3.1.1)</name>
    <dbReference type="NCBI Taxonomy" id="648757"/>
    <lineage>
        <taxon>Bacteria</taxon>
        <taxon>Pseudomonadati</taxon>
        <taxon>Pseudomonadota</taxon>
        <taxon>Alphaproteobacteria</taxon>
        <taxon>Hyphomicrobiales</taxon>
        <taxon>Hyphomicrobiaceae</taxon>
        <taxon>Rhodomicrobium</taxon>
    </lineage>
</organism>
<evidence type="ECO:0000313" key="4">
    <source>
        <dbReference type="Proteomes" id="UP000001399"/>
    </source>
</evidence>
<dbReference type="CDD" id="cd01651">
    <property type="entry name" value="RT_G2_intron"/>
    <property type="match status" value="1"/>
</dbReference>
<dbReference type="Pfam" id="PF00078">
    <property type="entry name" value="RVT_1"/>
    <property type="match status" value="1"/>
</dbReference>
<accession>E3I077</accession>
<evidence type="ECO:0000313" key="3">
    <source>
        <dbReference type="EMBL" id="ADP71112.1"/>
    </source>
</evidence>
<dbReference type="GO" id="GO:0003964">
    <property type="term" value="F:RNA-directed DNA polymerase activity"/>
    <property type="evidence" value="ECO:0007669"/>
    <property type="project" value="UniProtKB-KW"/>
</dbReference>
<dbReference type="Proteomes" id="UP000001399">
    <property type="component" value="Chromosome"/>
</dbReference>
<gene>
    <name evidence="3" type="ordered locus">Rvan_1873</name>
</gene>
<dbReference type="InterPro" id="IPR051083">
    <property type="entry name" value="GrpII_Intron_Splice-Mob/Def"/>
</dbReference>
<protein>
    <submittedName>
        <fullName evidence="3">RNA-directed DNA polymerase (Reverse transcriptase)</fullName>
    </submittedName>
</protein>
<dbReference type="InterPro" id="IPR000477">
    <property type="entry name" value="RT_dom"/>
</dbReference>
<dbReference type="AlphaFoldDB" id="E3I077"/>
<keyword evidence="3" id="KW-0808">Transferase</keyword>
<proteinExistence type="inferred from homology"/>
<dbReference type="PANTHER" id="PTHR34047:SF8">
    <property type="entry name" value="PROTEIN YKFC"/>
    <property type="match status" value="1"/>
</dbReference>
<feature type="domain" description="Reverse transcriptase" evidence="2">
    <location>
        <begin position="66"/>
        <end position="285"/>
    </location>
</feature>
<dbReference type="RefSeq" id="WP_013419502.1">
    <property type="nucleotide sequence ID" value="NC_014664.1"/>
</dbReference>
<dbReference type="EMBL" id="CP002292">
    <property type="protein sequence ID" value="ADP71112.1"/>
    <property type="molecule type" value="Genomic_DNA"/>
</dbReference>
<evidence type="ECO:0000256" key="1">
    <source>
        <dbReference type="ARBA" id="ARBA00034120"/>
    </source>
</evidence>
<evidence type="ECO:0000259" key="2">
    <source>
        <dbReference type="PROSITE" id="PS50878"/>
    </source>
</evidence>
<dbReference type="PANTHER" id="PTHR34047">
    <property type="entry name" value="NUCLEAR INTRON MATURASE 1, MITOCHONDRIAL-RELATED"/>
    <property type="match status" value="1"/>
</dbReference>
<name>E3I077_RHOVT</name>
<sequence length="293" mass="32699">MNSQAQSACCAGANQIVEGATLEKVVAPACLQQAWTRVRKNKGGPGGDGVTIEIFAQNAEVELEKLRAETLAGIYRPRKVRHAIVPKPKGGERKLTIPSVVDRILQTATMLSLGQTVDHHFSSASWAYREGRGVDDALADLRRLRNSGLFWTFDADIMQYFDRILHKRLIDDLFIWVDDLRIVRLIQLWLRSFSYWGRGIAQGAPISPLLANLFLHPMDRLLELEGLASVRYADDFVVLCRSKALAQKAQLIVASHLAARGLKLNMSKTRILAPSEAFIFLGQTVEPVWDTQP</sequence>
<keyword evidence="3" id="KW-0695">RNA-directed DNA polymerase</keyword>
<reference evidence="4" key="1">
    <citation type="journal article" date="2011" name="J. Bacteriol.">
        <title>Genome sequences of eight morphologically diverse alphaproteobacteria.</title>
        <authorList>
            <consortium name="US DOE Joint Genome Institute"/>
            <person name="Brown P.J."/>
            <person name="Kysela D.T."/>
            <person name="Buechlein A."/>
            <person name="Hemmerich C."/>
            <person name="Brun Y.V."/>
        </authorList>
    </citation>
    <scope>NUCLEOTIDE SEQUENCE [LARGE SCALE GENOMIC DNA]</scope>
    <source>
        <strain evidence="4">ATCC 17100 / ATH 3.1.1 / DSM 162 / LMG 4299</strain>
    </source>
</reference>
<keyword evidence="4" id="KW-1185">Reference proteome</keyword>